<dbReference type="Proteomes" id="UP001066276">
    <property type="component" value="Chromosome 8"/>
</dbReference>
<proteinExistence type="predicted"/>
<feature type="non-terminal residue" evidence="1">
    <location>
        <position position="1"/>
    </location>
</feature>
<name>A0AAV7NBW7_PLEWA</name>
<reference evidence="1" key="1">
    <citation type="journal article" date="2022" name="bioRxiv">
        <title>Sequencing and chromosome-scale assembly of the giantPleurodeles waltlgenome.</title>
        <authorList>
            <person name="Brown T."/>
            <person name="Elewa A."/>
            <person name="Iarovenko S."/>
            <person name="Subramanian E."/>
            <person name="Araus A.J."/>
            <person name="Petzold A."/>
            <person name="Susuki M."/>
            <person name="Suzuki K.-i.T."/>
            <person name="Hayashi T."/>
            <person name="Toyoda A."/>
            <person name="Oliveira C."/>
            <person name="Osipova E."/>
            <person name="Leigh N.D."/>
            <person name="Simon A."/>
            <person name="Yun M.H."/>
        </authorList>
    </citation>
    <scope>NUCLEOTIDE SEQUENCE</scope>
    <source>
        <strain evidence="1">20211129_DDA</strain>
        <tissue evidence="1">Liver</tissue>
    </source>
</reference>
<protein>
    <submittedName>
        <fullName evidence="1">Uncharacterized protein</fullName>
    </submittedName>
</protein>
<dbReference type="EMBL" id="JANPWB010000012">
    <property type="protein sequence ID" value="KAJ1112614.1"/>
    <property type="molecule type" value="Genomic_DNA"/>
</dbReference>
<gene>
    <name evidence="1" type="ORF">NDU88_000875</name>
</gene>
<accession>A0AAV7NBW7</accession>
<comment type="caution">
    <text evidence="1">The sequence shown here is derived from an EMBL/GenBank/DDBJ whole genome shotgun (WGS) entry which is preliminary data.</text>
</comment>
<dbReference type="AlphaFoldDB" id="A0AAV7NBW7"/>
<feature type="non-terminal residue" evidence="1">
    <location>
        <position position="59"/>
    </location>
</feature>
<organism evidence="1 2">
    <name type="scientific">Pleurodeles waltl</name>
    <name type="common">Iberian ribbed newt</name>
    <dbReference type="NCBI Taxonomy" id="8319"/>
    <lineage>
        <taxon>Eukaryota</taxon>
        <taxon>Metazoa</taxon>
        <taxon>Chordata</taxon>
        <taxon>Craniata</taxon>
        <taxon>Vertebrata</taxon>
        <taxon>Euteleostomi</taxon>
        <taxon>Amphibia</taxon>
        <taxon>Batrachia</taxon>
        <taxon>Caudata</taxon>
        <taxon>Salamandroidea</taxon>
        <taxon>Salamandridae</taxon>
        <taxon>Pleurodelinae</taxon>
        <taxon>Pleurodeles</taxon>
    </lineage>
</organism>
<keyword evidence="2" id="KW-1185">Reference proteome</keyword>
<evidence type="ECO:0000313" key="2">
    <source>
        <dbReference type="Proteomes" id="UP001066276"/>
    </source>
</evidence>
<sequence>KGLAAHPQLPLESPGFLDTAYTSLIGDIWTCYKVSTPHLFTTHQASFLQWMRGSLNPRD</sequence>
<evidence type="ECO:0000313" key="1">
    <source>
        <dbReference type="EMBL" id="KAJ1112614.1"/>
    </source>
</evidence>